<protein>
    <submittedName>
        <fullName evidence="1">Uncharacterized protein</fullName>
    </submittedName>
</protein>
<comment type="caution">
    <text evidence="1">The sequence shown here is derived from an EMBL/GenBank/DDBJ whole genome shotgun (WGS) entry which is preliminary data.</text>
</comment>
<evidence type="ECO:0000313" key="2">
    <source>
        <dbReference type="Proteomes" id="UP000824179"/>
    </source>
</evidence>
<evidence type="ECO:0000313" key="1">
    <source>
        <dbReference type="EMBL" id="HIR39224.1"/>
    </source>
</evidence>
<dbReference type="EMBL" id="DVHB01000047">
    <property type="protein sequence ID" value="HIR39224.1"/>
    <property type="molecule type" value="Genomic_DNA"/>
</dbReference>
<accession>A0A9D1DBF3</accession>
<sequence>MEKTNYAKVKEILDGMVSVEVKTADGKNYELNGNHVLHFGEGRLDTTFSEITVEGYTATCERETKKFATFEELCAFLKDIGAADGKRMFLTGCGSFGSIAEYEAKGEFDSLDMAGILDYYPEADEFELVDPSPAYEKLSSEEVEKIQQACRDMAVTAAKALYNDLSPEERANLPEFEQLWQEIGEEVKAFMKKAKYGKLKKGASPFICDHVGEDTKYCEPTDFFWQAYHGYELAERQCDEAEALKLADGKDTIFEDGRFAPLKPHLISSRMTFAWHCTMGPLARVHRFRLNDKTKKWLKQFKSDYDLEGLEDLALYNGNDLLFSSCTHEVFHNDCRKE</sequence>
<reference evidence="1" key="2">
    <citation type="journal article" date="2021" name="PeerJ">
        <title>Extensive microbial diversity within the chicken gut microbiome revealed by metagenomics and culture.</title>
        <authorList>
            <person name="Gilroy R."/>
            <person name="Ravi A."/>
            <person name="Getino M."/>
            <person name="Pursley I."/>
            <person name="Horton D.L."/>
            <person name="Alikhan N.F."/>
            <person name="Baker D."/>
            <person name="Gharbi K."/>
            <person name="Hall N."/>
            <person name="Watson M."/>
            <person name="Adriaenssens E.M."/>
            <person name="Foster-Nyarko E."/>
            <person name="Jarju S."/>
            <person name="Secka A."/>
            <person name="Antonio M."/>
            <person name="Oren A."/>
            <person name="Chaudhuri R.R."/>
            <person name="La Ragione R."/>
            <person name="Hildebrand F."/>
            <person name="Pallen M.J."/>
        </authorList>
    </citation>
    <scope>NUCLEOTIDE SEQUENCE</scope>
    <source>
        <strain evidence="1">ChiW25-3613</strain>
    </source>
</reference>
<reference evidence="1" key="1">
    <citation type="submission" date="2020-10" db="EMBL/GenBank/DDBJ databases">
        <authorList>
            <person name="Gilroy R."/>
        </authorList>
    </citation>
    <scope>NUCLEOTIDE SEQUENCE</scope>
    <source>
        <strain evidence="1">ChiW25-3613</strain>
    </source>
</reference>
<name>A0A9D1DBF3_9FIRM</name>
<dbReference type="Proteomes" id="UP000824179">
    <property type="component" value="Unassembled WGS sequence"/>
</dbReference>
<organism evidence="1 2">
    <name type="scientific">Candidatus Coproplasma stercoripullorum</name>
    <dbReference type="NCBI Taxonomy" id="2840751"/>
    <lineage>
        <taxon>Bacteria</taxon>
        <taxon>Bacillati</taxon>
        <taxon>Bacillota</taxon>
        <taxon>Clostridia</taxon>
        <taxon>Eubacteriales</taxon>
        <taxon>Candidatus Coproplasma</taxon>
    </lineage>
</organism>
<proteinExistence type="predicted"/>
<dbReference type="AlphaFoldDB" id="A0A9D1DBF3"/>
<gene>
    <name evidence="1" type="ORF">IAB90_02475</name>
</gene>